<protein>
    <recommendedName>
        <fullName evidence="2">MORN repeat-containing protein 5</fullName>
    </recommendedName>
</protein>
<reference evidence="7" key="1">
    <citation type="submission" date="2014-12" db="EMBL/GenBank/DDBJ databases">
        <title>Insight into the proteome of Arion vulgaris.</title>
        <authorList>
            <person name="Aradska J."/>
            <person name="Bulat T."/>
            <person name="Smidak R."/>
            <person name="Sarate P."/>
            <person name="Gangsoo J."/>
            <person name="Sialana F."/>
            <person name="Bilban M."/>
            <person name="Lubec G."/>
        </authorList>
    </citation>
    <scope>NUCLEOTIDE SEQUENCE</scope>
    <source>
        <tissue evidence="7">Skin</tissue>
    </source>
</reference>
<evidence type="ECO:0000256" key="3">
    <source>
        <dbReference type="ARBA" id="ARBA00022737"/>
    </source>
</evidence>
<dbReference type="AlphaFoldDB" id="A0A0B6YZF5"/>
<evidence type="ECO:0000256" key="5">
    <source>
        <dbReference type="ARBA" id="ARBA00023069"/>
    </source>
</evidence>
<evidence type="ECO:0000256" key="4">
    <source>
        <dbReference type="ARBA" id="ARBA00022846"/>
    </source>
</evidence>
<proteinExistence type="predicted"/>
<comment type="subcellular location">
    <subcellularLocation>
        <location evidence="1">Cell projection</location>
        <location evidence="1">Cilium</location>
        <location evidence="1">Flagellum</location>
    </subcellularLocation>
</comment>
<dbReference type="Pfam" id="PF02493">
    <property type="entry name" value="MORN"/>
    <property type="match status" value="3"/>
</dbReference>
<sequence length="181" mass="20864">CFKMDDILDYTGSSYAGSYKNERIEGNGTYNFPTETSYEGEMKDGMFHGIGTLFFPNGSRYDATWNNGIATEGKYTFADGLVYDEEDWKYCDGYDRRFYTEITGSLMPAGHEQLVNNEPRPIIPEGYYDCGDGFYNPKTRVVVDYNFKFLRNADDDEHNWIIKSCLKGWDEYIGFTPKVEA</sequence>
<feature type="non-terminal residue" evidence="7">
    <location>
        <position position="1"/>
    </location>
</feature>
<dbReference type="InterPro" id="IPR003409">
    <property type="entry name" value="MORN"/>
</dbReference>
<keyword evidence="5" id="KW-0969">Cilium</keyword>
<dbReference type="GO" id="GO:0031514">
    <property type="term" value="C:motile cilium"/>
    <property type="evidence" value="ECO:0007669"/>
    <property type="project" value="UniProtKB-SubCell"/>
</dbReference>
<keyword evidence="4" id="KW-0282">Flagellum</keyword>
<dbReference type="SMART" id="SM00698">
    <property type="entry name" value="MORN"/>
    <property type="match status" value="3"/>
</dbReference>
<keyword evidence="6" id="KW-0966">Cell projection</keyword>
<evidence type="ECO:0000256" key="6">
    <source>
        <dbReference type="ARBA" id="ARBA00023273"/>
    </source>
</evidence>
<dbReference type="InterPro" id="IPR042814">
    <property type="entry name" value="Morn5"/>
</dbReference>
<dbReference type="PANTHER" id="PTHR46437">
    <property type="entry name" value="MORN REPEAT-CONTAINING PROTEIN 5"/>
    <property type="match status" value="1"/>
</dbReference>
<gene>
    <name evidence="7" type="primary">ORF42385</name>
</gene>
<evidence type="ECO:0000313" key="7">
    <source>
        <dbReference type="EMBL" id="CEK61482.1"/>
    </source>
</evidence>
<evidence type="ECO:0000256" key="1">
    <source>
        <dbReference type="ARBA" id="ARBA00004230"/>
    </source>
</evidence>
<dbReference type="PANTHER" id="PTHR46437:SF1">
    <property type="entry name" value="MORN REPEAT-CONTAINING PROTEIN 5"/>
    <property type="match status" value="1"/>
</dbReference>
<dbReference type="Gene3D" id="2.20.110.10">
    <property type="entry name" value="Histone H3 K4-specific methyltransferase SET7/9 N-terminal domain"/>
    <property type="match status" value="1"/>
</dbReference>
<accession>A0A0B6YZF5</accession>
<evidence type="ECO:0000256" key="2">
    <source>
        <dbReference type="ARBA" id="ARBA00016322"/>
    </source>
</evidence>
<organism evidence="7">
    <name type="scientific">Arion vulgaris</name>
    <dbReference type="NCBI Taxonomy" id="1028688"/>
    <lineage>
        <taxon>Eukaryota</taxon>
        <taxon>Metazoa</taxon>
        <taxon>Spiralia</taxon>
        <taxon>Lophotrochozoa</taxon>
        <taxon>Mollusca</taxon>
        <taxon>Gastropoda</taxon>
        <taxon>Heterobranchia</taxon>
        <taxon>Euthyneura</taxon>
        <taxon>Panpulmonata</taxon>
        <taxon>Eupulmonata</taxon>
        <taxon>Stylommatophora</taxon>
        <taxon>Helicina</taxon>
        <taxon>Arionoidea</taxon>
        <taxon>Arionidae</taxon>
        <taxon>Arion</taxon>
    </lineage>
</organism>
<keyword evidence="3" id="KW-0677">Repeat</keyword>
<dbReference type="SUPFAM" id="SSF82185">
    <property type="entry name" value="Histone H3 K4-specific methyltransferase SET7/9 N-terminal domain"/>
    <property type="match status" value="1"/>
</dbReference>
<name>A0A0B6YZF5_9EUPU</name>
<dbReference type="EMBL" id="HACG01014617">
    <property type="protein sequence ID" value="CEK61482.1"/>
    <property type="molecule type" value="Transcribed_RNA"/>
</dbReference>